<name>A0A926ZI72_9CYAN</name>
<reference evidence="1" key="1">
    <citation type="journal article" date="2015" name="ISME J.">
        <title>Draft Genome Sequence of Streptomyces incarnatus NRRL8089, which Produces the Nucleoside Antibiotic Sinefungin.</title>
        <authorList>
            <person name="Oshima K."/>
            <person name="Hattori M."/>
            <person name="Shimizu H."/>
            <person name="Fukuda K."/>
            <person name="Nemoto M."/>
            <person name="Inagaki K."/>
            <person name="Tamura T."/>
        </authorList>
    </citation>
    <scope>NUCLEOTIDE SEQUENCE</scope>
    <source>
        <strain evidence="1">FACHB-1375</strain>
    </source>
</reference>
<accession>A0A926ZI72</accession>
<protein>
    <submittedName>
        <fullName evidence="1">Uncharacterized protein</fullName>
    </submittedName>
</protein>
<proteinExistence type="predicted"/>
<dbReference type="AlphaFoldDB" id="A0A926ZI72"/>
<dbReference type="RefSeq" id="WP_190464312.1">
    <property type="nucleotide sequence ID" value="NZ_JACJPW010000021.1"/>
</dbReference>
<dbReference type="EMBL" id="JACJPW010000021">
    <property type="protein sequence ID" value="MBD2181506.1"/>
    <property type="molecule type" value="Genomic_DNA"/>
</dbReference>
<evidence type="ECO:0000313" key="2">
    <source>
        <dbReference type="Proteomes" id="UP000641646"/>
    </source>
</evidence>
<dbReference type="Proteomes" id="UP000641646">
    <property type="component" value="Unassembled WGS sequence"/>
</dbReference>
<comment type="caution">
    <text evidence="1">The sequence shown here is derived from an EMBL/GenBank/DDBJ whole genome shotgun (WGS) entry which is preliminary data.</text>
</comment>
<evidence type="ECO:0000313" key="1">
    <source>
        <dbReference type="EMBL" id="MBD2181506.1"/>
    </source>
</evidence>
<gene>
    <name evidence="1" type="ORF">H6G03_10360</name>
</gene>
<organism evidence="1 2">
    <name type="scientific">Aerosakkonema funiforme FACHB-1375</name>
    <dbReference type="NCBI Taxonomy" id="2949571"/>
    <lineage>
        <taxon>Bacteria</taxon>
        <taxon>Bacillati</taxon>
        <taxon>Cyanobacteriota</taxon>
        <taxon>Cyanophyceae</taxon>
        <taxon>Oscillatoriophycideae</taxon>
        <taxon>Aerosakkonematales</taxon>
        <taxon>Aerosakkonemataceae</taxon>
        <taxon>Aerosakkonema</taxon>
    </lineage>
</organism>
<reference evidence="1" key="2">
    <citation type="submission" date="2020-08" db="EMBL/GenBank/DDBJ databases">
        <authorList>
            <person name="Chen M."/>
            <person name="Teng W."/>
            <person name="Zhao L."/>
            <person name="Hu C."/>
            <person name="Zhou Y."/>
            <person name="Han B."/>
            <person name="Song L."/>
            <person name="Shu W."/>
        </authorList>
    </citation>
    <scope>NUCLEOTIDE SEQUENCE</scope>
    <source>
        <strain evidence="1">FACHB-1375</strain>
    </source>
</reference>
<sequence length="118" mass="13833">MVQKNTLKERIEKIIGACPNAENDYLEATDWLYDIDADKIDKIIADFEIKYENVLKECIQIIGDPTYNEKTNRSLIDEWYPEAIRISCWEMSDRLFYLSLEQHDTETPVSILIACKIP</sequence>
<keyword evidence="2" id="KW-1185">Reference proteome</keyword>